<comment type="similarity">
    <text evidence="7">Belongs to the binding-protein-dependent transport system permease family.</text>
</comment>
<feature type="transmembrane region" description="Helical" evidence="7">
    <location>
        <begin position="111"/>
        <end position="132"/>
    </location>
</feature>
<organism evidence="9 10">
    <name type="scientific">Marinitoga aeolica</name>
    <dbReference type="NCBI Taxonomy" id="2809031"/>
    <lineage>
        <taxon>Bacteria</taxon>
        <taxon>Thermotogati</taxon>
        <taxon>Thermotogota</taxon>
        <taxon>Thermotogae</taxon>
        <taxon>Petrotogales</taxon>
        <taxon>Petrotogaceae</taxon>
        <taxon>Marinitoga</taxon>
    </lineage>
</organism>
<gene>
    <name evidence="9" type="ORF">JRV97_03405</name>
</gene>
<dbReference type="Gene3D" id="1.10.3720.10">
    <property type="entry name" value="MetI-like"/>
    <property type="match status" value="1"/>
</dbReference>
<evidence type="ECO:0000256" key="4">
    <source>
        <dbReference type="ARBA" id="ARBA00022692"/>
    </source>
</evidence>
<feature type="transmembrane region" description="Helical" evidence="7">
    <location>
        <begin position="236"/>
        <end position="255"/>
    </location>
</feature>
<feature type="transmembrane region" description="Helical" evidence="7">
    <location>
        <begin position="168"/>
        <end position="186"/>
    </location>
</feature>
<evidence type="ECO:0000313" key="9">
    <source>
        <dbReference type="EMBL" id="WGS65613.1"/>
    </source>
</evidence>
<feature type="transmembrane region" description="Helical" evidence="7">
    <location>
        <begin position="138"/>
        <end position="156"/>
    </location>
</feature>
<feature type="transmembrane region" description="Helical" evidence="7">
    <location>
        <begin position="12"/>
        <end position="38"/>
    </location>
</feature>
<dbReference type="Proteomes" id="UP001232493">
    <property type="component" value="Chromosome"/>
</dbReference>
<evidence type="ECO:0000313" key="10">
    <source>
        <dbReference type="Proteomes" id="UP001232493"/>
    </source>
</evidence>
<evidence type="ECO:0000256" key="2">
    <source>
        <dbReference type="ARBA" id="ARBA00022448"/>
    </source>
</evidence>
<dbReference type="CDD" id="cd06261">
    <property type="entry name" value="TM_PBP2"/>
    <property type="match status" value="1"/>
</dbReference>
<dbReference type="PANTHER" id="PTHR43005:SF1">
    <property type="entry name" value="SPERMIDINE_PUTRESCINE TRANSPORT SYSTEM PERMEASE PROTEIN"/>
    <property type="match status" value="1"/>
</dbReference>
<feature type="transmembrane region" description="Helical" evidence="7">
    <location>
        <begin position="74"/>
        <end position="99"/>
    </location>
</feature>
<sequence length="298" mass="33719">MLLSSKNKKKRGNFPLFFLAPALISVTAVLVFPIAYALGLSFFEWNLMNEANRVFIFFKNYVSVFNDPQFWKSFLLQIGFIFIAIPIELIIGFFVSILMNRKFKGAGVLRSLLLLPVFILPVLSGLTWSFMLQPEYGTINYILSLLGFKQIAWLAYPGTAYTAVILQDIWRMWPFMFIILYAGISGMPKEFEEAATIDGAGFWQRVFYIIIPYLKPTIITAILLRTIDALRIFSEVYVMTGGGPGNSTLLLSLYINKQAFEYFNIGYASAMSIILIVVTLILTIILVRGNIEIDGDKA</sequence>
<dbReference type="SUPFAM" id="SSF161098">
    <property type="entry name" value="MetI-like"/>
    <property type="match status" value="1"/>
</dbReference>
<evidence type="ECO:0000259" key="8">
    <source>
        <dbReference type="PROSITE" id="PS50928"/>
    </source>
</evidence>
<dbReference type="PROSITE" id="PS50928">
    <property type="entry name" value="ABC_TM1"/>
    <property type="match status" value="1"/>
</dbReference>
<evidence type="ECO:0000256" key="7">
    <source>
        <dbReference type="RuleBase" id="RU363032"/>
    </source>
</evidence>
<feature type="transmembrane region" description="Helical" evidence="7">
    <location>
        <begin position="206"/>
        <end position="224"/>
    </location>
</feature>
<evidence type="ECO:0000256" key="1">
    <source>
        <dbReference type="ARBA" id="ARBA00004651"/>
    </source>
</evidence>
<feature type="transmembrane region" description="Helical" evidence="7">
    <location>
        <begin position="267"/>
        <end position="287"/>
    </location>
</feature>
<keyword evidence="10" id="KW-1185">Reference proteome</keyword>
<protein>
    <submittedName>
        <fullName evidence="9">Sugar ABC transporter permease</fullName>
    </submittedName>
</protein>
<keyword evidence="2 7" id="KW-0813">Transport</keyword>
<dbReference type="InterPro" id="IPR000515">
    <property type="entry name" value="MetI-like"/>
</dbReference>
<keyword evidence="6 7" id="KW-0472">Membrane</keyword>
<comment type="subcellular location">
    <subcellularLocation>
        <location evidence="1 7">Cell membrane</location>
        <topology evidence="1 7">Multi-pass membrane protein</topology>
    </subcellularLocation>
</comment>
<evidence type="ECO:0000256" key="3">
    <source>
        <dbReference type="ARBA" id="ARBA00022475"/>
    </source>
</evidence>
<reference evidence="9 10" key="1">
    <citation type="submission" date="2021-02" db="EMBL/GenBank/DDBJ databases">
        <title>Characterization of Marinitoga sp. nov. str. BP5-C20A.</title>
        <authorList>
            <person name="Erauso G."/>
            <person name="Postec A."/>
        </authorList>
    </citation>
    <scope>NUCLEOTIDE SEQUENCE [LARGE SCALE GENOMIC DNA]</scope>
    <source>
        <strain evidence="9 10">BP5-C20A</strain>
    </source>
</reference>
<dbReference type="RefSeq" id="WP_205100647.1">
    <property type="nucleotide sequence ID" value="NZ_CP069362.1"/>
</dbReference>
<keyword evidence="3" id="KW-1003">Cell membrane</keyword>
<dbReference type="PANTHER" id="PTHR43005">
    <property type="entry name" value="BLR7065 PROTEIN"/>
    <property type="match status" value="1"/>
</dbReference>
<accession>A0ABY8PSK0</accession>
<keyword evidence="5 7" id="KW-1133">Transmembrane helix</keyword>
<feature type="domain" description="ABC transmembrane type-1" evidence="8">
    <location>
        <begin position="74"/>
        <end position="286"/>
    </location>
</feature>
<keyword evidence="4 7" id="KW-0812">Transmembrane</keyword>
<evidence type="ECO:0000256" key="5">
    <source>
        <dbReference type="ARBA" id="ARBA00022989"/>
    </source>
</evidence>
<evidence type="ECO:0000256" key="6">
    <source>
        <dbReference type="ARBA" id="ARBA00023136"/>
    </source>
</evidence>
<proteinExistence type="inferred from homology"/>
<dbReference type="Pfam" id="PF00528">
    <property type="entry name" value="BPD_transp_1"/>
    <property type="match status" value="1"/>
</dbReference>
<name>A0ABY8PSK0_9BACT</name>
<dbReference type="InterPro" id="IPR035906">
    <property type="entry name" value="MetI-like_sf"/>
</dbReference>
<dbReference type="EMBL" id="CP069362">
    <property type="protein sequence ID" value="WGS65613.1"/>
    <property type="molecule type" value="Genomic_DNA"/>
</dbReference>